<proteinExistence type="predicted"/>
<name>U6MQ45_9EIME</name>
<protein>
    <submittedName>
        <fullName evidence="1">Uncharacterized protein</fullName>
    </submittedName>
</protein>
<evidence type="ECO:0000313" key="1">
    <source>
        <dbReference type="EMBL" id="CDJ66342.1"/>
    </source>
</evidence>
<dbReference type="OrthoDB" id="10321651at2759"/>
<gene>
    <name evidence="1" type="ORF">ENH_00019160</name>
</gene>
<dbReference type="AlphaFoldDB" id="U6MQ45"/>
<keyword evidence="2" id="KW-1185">Reference proteome</keyword>
<reference evidence="1" key="2">
    <citation type="submission" date="2013-10" db="EMBL/GenBank/DDBJ databases">
        <authorList>
            <person name="Aslett M."/>
        </authorList>
    </citation>
    <scope>NUCLEOTIDE SEQUENCE [LARGE SCALE GENOMIC DNA]</scope>
    <source>
        <strain evidence="1">Houghton</strain>
    </source>
</reference>
<dbReference type="RefSeq" id="XP_013434810.1">
    <property type="nucleotide sequence ID" value="XM_013579356.1"/>
</dbReference>
<accession>U6MQ45</accession>
<dbReference type="GeneID" id="25472089"/>
<organism evidence="1 2">
    <name type="scientific">Eimeria necatrix</name>
    <dbReference type="NCBI Taxonomy" id="51315"/>
    <lineage>
        <taxon>Eukaryota</taxon>
        <taxon>Sar</taxon>
        <taxon>Alveolata</taxon>
        <taxon>Apicomplexa</taxon>
        <taxon>Conoidasida</taxon>
        <taxon>Coccidia</taxon>
        <taxon>Eucoccidiorida</taxon>
        <taxon>Eimeriorina</taxon>
        <taxon>Eimeriidae</taxon>
        <taxon>Eimeria</taxon>
    </lineage>
</organism>
<sequence>MRCLHTDLCDKRLAPQRLVVDLLILECRSHEQLLFLIGAGKKCRKMAQEAQSEPYIKVKAVASFSPPLQPTTSYRLEGDCTLTQKIELLRSSRRYRDGRRLILEGPLDLLTLILVCTQTNLVRLQAFAFASSRPLLTYIPRAHRQKIQVSTVLAKGVLLNKAHWPVRGLDSQDHLTKLQATGACLAAGDDEWNAAASADPEAALQSVLAAEGDPSLMLRDAECGRLVMEVVALLVSQGPVGLQWASFLSVTNHQTFVFVASLHDLTRQTPD</sequence>
<dbReference type="VEuPathDB" id="ToxoDB:ENH_00019160"/>
<dbReference type="EMBL" id="HG723552">
    <property type="protein sequence ID" value="CDJ66342.1"/>
    <property type="molecule type" value="Genomic_DNA"/>
</dbReference>
<evidence type="ECO:0000313" key="2">
    <source>
        <dbReference type="Proteomes" id="UP000030754"/>
    </source>
</evidence>
<dbReference type="Proteomes" id="UP000030754">
    <property type="component" value="Unassembled WGS sequence"/>
</dbReference>
<reference evidence="1" key="1">
    <citation type="submission" date="2013-10" db="EMBL/GenBank/DDBJ databases">
        <title>Genomic analysis of the causative agents of coccidiosis in chickens.</title>
        <authorList>
            <person name="Reid A.J."/>
            <person name="Blake D."/>
            <person name="Billington K."/>
            <person name="Browne H."/>
            <person name="Dunn M."/>
            <person name="Hung S."/>
            <person name="Kawahara F."/>
            <person name="Miranda-Saavedra D."/>
            <person name="Mourier T."/>
            <person name="Nagra H."/>
            <person name="Otto T.D."/>
            <person name="Rawlings N."/>
            <person name="Sanchez A."/>
            <person name="Sanders M."/>
            <person name="Subramaniam C."/>
            <person name="Tay Y."/>
            <person name="Dear P."/>
            <person name="Doerig C."/>
            <person name="Gruber A."/>
            <person name="Parkinson J."/>
            <person name="Shirley M."/>
            <person name="Wan K.L."/>
            <person name="Berriman M."/>
            <person name="Tomley F."/>
            <person name="Pain A."/>
        </authorList>
    </citation>
    <scope>NUCLEOTIDE SEQUENCE [LARGE SCALE GENOMIC DNA]</scope>
    <source>
        <strain evidence="1">Houghton</strain>
    </source>
</reference>